<comment type="caution">
    <text evidence="1">The sequence shown here is derived from an EMBL/GenBank/DDBJ whole genome shotgun (WGS) entry which is preliminary data.</text>
</comment>
<evidence type="ECO:0000313" key="2">
    <source>
        <dbReference type="Proteomes" id="UP001207468"/>
    </source>
</evidence>
<keyword evidence="2" id="KW-1185">Reference proteome</keyword>
<proteinExistence type="predicted"/>
<organism evidence="1 2">
    <name type="scientific">Russula earlei</name>
    <dbReference type="NCBI Taxonomy" id="71964"/>
    <lineage>
        <taxon>Eukaryota</taxon>
        <taxon>Fungi</taxon>
        <taxon>Dikarya</taxon>
        <taxon>Basidiomycota</taxon>
        <taxon>Agaricomycotina</taxon>
        <taxon>Agaricomycetes</taxon>
        <taxon>Russulales</taxon>
        <taxon>Russulaceae</taxon>
        <taxon>Russula</taxon>
    </lineage>
</organism>
<sequence length="242" mass="27196">MRVRELTAHLEESFLIVNVVTTSPAELILDSVQQLPSDQAAAFYNLSHMDLPENFSPEEVSKWLPLYIFLTNAAAAGPNVGLFPTMARLNHGCSGAFNAVYTWREREGVLYVYAFKDIKSGEEVLTSYFGTMQTRDERRRLLMQNYGFHCMCAYCALPDEESRASDTRLTTMSDLYKRFGTWSQGEIDGQEAIRLVKRIWTVGDEEGYRSERGRLAADAMLVAAAHSEYVSLTCGTTEPTDG</sequence>
<evidence type="ECO:0000313" key="1">
    <source>
        <dbReference type="EMBL" id="KAI9512462.1"/>
    </source>
</evidence>
<gene>
    <name evidence="1" type="ORF">F5148DRAFT_973501</name>
</gene>
<dbReference type="EMBL" id="JAGFNK010000009">
    <property type="protein sequence ID" value="KAI9512462.1"/>
    <property type="molecule type" value="Genomic_DNA"/>
</dbReference>
<accession>A0ACC0UNP6</accession>
<protein>
    <submittedName>
        <fullName evidence="1">Uncharacterized protein</fullName>
    </submittedName>
</protein>
<name>A0ACC0UNP6_9AGAM</name>
<dbReference type="Proteomes" id="UP001207468">
    <property type="component" value="Unassembled WGS sequence"/>
</dbReference>
<reference evidence="1" key="1">
    <citation type="submission" date="2021-03" db="EMBL/GenBank/DDBJ databases">
        <title>Evolutionary priming and transition to the ectomycorrhizal habit in an iconic lineage of mushroom-forming fungi: is preadaptation a requirement?</title>
        <authorList>
            <consortium name="DOE Joint Genome Institute"/>
            <person name="Looney B.P."/>
            <person name="Miyauchi S."/>
            <person name="Morin E."/>
            <person name="Drula E."/>
            <person name="Courty P.E."/>
            <person name="Chicoki N."/>
            <person name="Fauchery L."/>
            <person name="Kohler A."/>
            <person name="Kuo A."/>
            <person name="LaButti K."/>
            <person name="Pangilinan J."/>
            <person name="Lipzen A."/>
            <person name="Riley R."/>
            <person name="Andreopoulos W."/>
            <person name="He G."/>
            <person name="Johnson J."/>
            <person name="Barry K.W."/>
            <person name="Grigoriev I.V."/>
            <person name="Nagy L."/>
            <person name="Hibbett D."/>
            <person name="Henrissat B."/>
            <person name="Matheny P.B."/>
            <person name="Labbe J."/>
            <person name="Martin A.F."/>
        </authorList>
    </citation>
    <scope>NUCLEOTIDE SEQUENCE</scope>
    <source>
        <strain evidence="1">BPL698</strain>
    </source>
</reference>